<sequence>MAPITKHHSKKERKSHNCIHTRICFLVFGNPICIYNFLKGRTKFVCAEVCRRRLLCFQNLEYGSNLRIGV</sequence>
<name>A0A2P2INW7_RHIMU</name>
<protein>
    <submittedName>
        <fullName evidence="1">Uncharacterized protein</fullName>
    </submittedName>
</protein>
<evidence type="ECO:0000313" key="1">
    <source>
        <dbReference type="EMBL" id="MBW82923.1"/>
    </source>
</evidence>
<accession>A0A2P2INW7</accession>
<reference evidence="1" key="1">
    <citation type="submission" date="2018-02" db="EMBL/GenBank/DDBJ databases">
        <title>Rhizophora mucronata_Transcriptome.</title>
        <authorList>
            <person name="Meera S.P."/>
            <person name="Sreeshan A."/>
            <person name="Augustine A."/>
        </authorList>
    </citation>
    <scope>NUCLEOTIDE SEQUENCE</scope>
    <source>
        <tissue evidence="1">Leaf</tissue>
    </source>
</reference>
<dbReference type="AlphaFoldDB" id="A0A2P2INW7"/>
<proteinExistence type="predicted"/>
<organism evidence="1">
    <name type="scientific">Rhizophora mucronata</name>
    <name type="common">Asiatic mangrove</name>
    <dbReference type="NCBI Taxonomy" id="61149"/>
    <lineage>
        <taxon>Eukaryota</taxon>
        <taxon>Viridiplantae</taxon>
        <taxon>Streptophyta</taxon>
        <taxon>Embryophyta</taxon>
        <taxon>Tracheophyta</taxon>
        <taxon>Spermatophyta</taxon>
        <taxon>Magnoliopsida</taxon>
        <taxon>eudicotyledons</taxon>
        <taxon>Gunneridae</taxon>
        <taxon>Pentapetalae</taxon>
        <taxon>rosids</taxon>
        <taxon>fabids</taxon>
        <taxon>Malpighiales</taxon>
        <taxon>Rhizophoraceae</taxon>
        <taxon>Rhizophora</taxon>
    </lineage>
</organism>
<dbReference type="EMBL" id="GGEC01002440">
    <property type="protein sequence ID" value="MBW82923.1"/>
    <property type="molecule type" value="Transcribed_RNA"/>
</dbReference>